<dbReference type="InterPro" id="IPR030677">
    <property type="entry name" value="Nnr"/>
</dbReference>
<dbReference type="EC" id="4.2.1.136" evidence="17"/>
<accession>A0ABR6RG77</accession>
<evidence type="ECO:0000256" key="7">
    <source>
        <dbReference type="ARBA" id="ARBA00022840"/>
    </source>
</evidence>
<dbReference type="Pfam" id="PF03853">
    <property type="entry name" value="YjeF_N"/>
    <property type="match status" value="1"/>
</dbReference>
<dbReference type="PIRSF" id="PIRSF017184">
    <property type="entry name" value="Nnr"/>
    <property type="match status" value="1"/>
</dbReference>
<protein>
    <recommendedName>
        <fullName evidence="17">ADP-dependent (S)-NAD(P)H-hydrate dehydratase</fullName>
        <ecNumber evidence="17">4.2.1.136</ecNumber>
    </recommendedName>
    <alternativeName>
        <fullName evidence="17">ADP-dependent NAD(P)HX dehydratase</fullName>
    </alternativeName>
</protein>
<keyword evidence="8 17" id="KW-0521">NADP</keyword>
<keyword evidence="9 18" id="KW-0630">Potassium</keyword>
<keyword evidence="5 18" id="KW-0479">Metal-binding</keyword>
<dbReference type="InterPro" id="IPR017953">
    <property type="entry name" value="Carbohydrate_kinase_pred_CS"/>
</dbReference>
<dbReference type="PROSITE" id="PS51383">
    <property type="entry name" value="YJEF_C_3"/>
    <property type="match status" value="1"/>
</dbReference>
<comment type="catalytic activity">
    <reaction evidence="15 17 18">
        <text>(6S)-NADHX + ADP = AMP + phosphate + NADH + H(+)</text>
        <dbReference type="Rhea" id="RHEA:32223"/>
        <dbReference type="ChEBI" id="CHEBI:15378"/>
        <dbReference type="ChEBI" id="CHEBI:43474"/>
        <dbReference type="ChEBI" id="CHEBI:57945"/>
        <dbReference type="ChEBI" id="CHEBI:64074"/>
        <dbReference type="ChEBI" id="CHEBI:456215"/>
        <dbReference type="ChEBI" id="CHEBI:456216"/>
        <dbReference type="EC" id="4.2.1.136"/>
    </reaction>
</comment>
<comment type="subunit">
    <text evidence="17">Homotetramer.</text>
</comment>
<dbReference type="PROSITE" id="PS01050">
    <property type="entry name" value="YJEF_C_2"/>
    <property type="match status" value="1"/>
</dbReference>
<dbReference type="HAMAP" id="MF_01965">
    <property type="entry name" value="NADHX_dehydratase"/>
    <property type="match status" value="1"/>
</dbReference>
<dbReference type="Proteomes" id="UP000562492">
    <property type="component" value="Unassembled WGS sequence"/>
</dbReference>
<dbReference type="SUPFAM" id="SSF64153">
    <property type="entry name" value="YjeF N-terminal domain-like"/>
    <property type="match status" value="1"/>
</dbReference>
<keyword evidence="11 18" id="KW-0413">Isomerase</keyword>
<dbReference type="Gene3D" id="3.40.50.10260">
    <property type="entry name" value="YjeF N-terminal domain"/>
    <property type="match status" value="1"/>
</dbReference>
<proteinExistence type="inferred from homology"/>
<evidence type="ECO:0000256" key="13">
    <source>
        <dbReference type="ARBA" id="ARBA00023268"/>
    </source>
</evidence>
<dbReference type="NCBIfam" id="TIGR00196">
    <property type="entry name" value="yjeF_cterm"/>
    <property type="match status" value="1"/>
</dbReference>
<dbReference type="InterPro" id="IPR036652">
    <property type="entry name" value="YjeF_N_dom_sf"/>
</dbReference>
<gene>
    <name evidence="17" type="primary">nnrD</name>
    <name evidence="21" type="ORF">HNP33_002109</name>
</gene>
<evidence type="ECO:0000256" key="17">
    <source>
        <dbReference type="HAMAP-Rule" id="MF_01965"/>
    </source>
</evidence>
<evidence type="ECO:0000256" key="15">
    <source>
        <dbReference type="ARBA" id="ARBA00048238"/>
    </source>
</evidence>
<feature type="binding site" evidence="17">
    <location>
        <begin position="437"/>
        <end position="441"/>
    </location>
    <ligand>
        <name>AMP</name>
        <dbReference type="ChEBI" id="CHEBI:456215"/>
    </ligand>
</feature>
<evidence type="ECO:0000256" key="2">
    <source>
        <dbReference type="ARBA" id="ARBA00000909"/>
    </source>
</evidence>
<keyword evidence="6 17" id="KW-0547">Nucleotide-binding</keyword>
<comment type="similarity">
    <text evidence="17">Belongs to the NnrD/CARKD family.</text>
</comment>
<evidence type="ECO:0000256" key="3">
    <source>
        <dbReference type="ARBA" id="ARBA00006001"/>
    </source>
</evidence>
<feature type="domain" description="YjeF N-terminal" evidence="20">
    <location>
        <begin position="25"/>
        <end position="235"/>
    </location>
</feature>
<dbReference type="InterPro" id="IPR029056">
    <property type="entry name" value="Ribokinase-like"/>
</dbReference>
<name>A0ABR6RG77_9BURK</name>
<comment type="function">
    <text evidence="17">Catalyzes the dehydration of the S-form of NAD(P)HX at the expense of ADP, which is converted to AMP. Together with NAD(P)HX epimerase, which catalyzes the epimerization of the S- and R-forms, the enzyme allows the repair of both epimers of NAD(P)HX, a damaged form of NAD(P)H that is a result of enzymatic or heat-dependent hydration.</text>
</comment>
<evidence type="ECO:0000259" key="20">
    <source>
        <dbReference type="PROSITE" id="PS51385"/>
    </source>
</evidence>
<evidence type="ECO:0000256" key="8">
    <source>
        <dbReference type="ARBA" id="ARBA00022857"/>
    </source>
</evidence>
<evidence type="ECO:0000313" key="22">
    <source>
        <dbReference type="Proteomes" id="UP000562492"/>
    </source>
</evidence>
<comment type="catalytic activity">
    <reaction evidence="2 18">
        <text>(6R)-NADPHX = (6S)-NADPHX</text>
        <dbReference type="Rhea" id="RHEA:32227"/>
        <dbReference type="ChEBI" id="CHEBI:64076"/>
        <dbReference type="ChEBI" id="CHEBI:64077"/>
        <dbReference type="EC" id="5.1.99.6"/>
    </reaction>
</comment>
<comment type="similarity">
    <text evidence="4 18">In the C-terminal section; belongs to the NnrD/CARKD family.</text>
</comment>
<evidence type="ECO:0000259" key="19">
    <source>
        <dbReference type="PROSITE" id="PS51383"/>
    </source>
</evidence>
<comment type="cofactor">
    <cofactor evidence="18">
        <name>K(+)</name>
        <dbReference type="ChEBI" id="CHEBI:29103"/>
    </cofactor>
    <text evidence="18">Binds 1 potassium ion per subunit.</text>
</comment>
<comment type="function">
    <text evidence="14 18">Bifunctional enzyme that catalyzes the epimerization of the S- and R-forms of NAD(P)HX and the dehydration of the S-form of NAD(P)HX at the expense of ADP, which is converted to AMP. This allows the repair of both epimers of NAD(P)HX, a damaged form of NAD(P)H that is a result of enzymatic or heat-dependent hydration.</text>
</comment>
<feature type="domain" description="YjeF C-terminal" evidence="19">
    <location>
        <begin position="257"/>
        <end position="536"/>
    </location>
</feature>
<evidence type="ECO:0000256" key="11">
    <source>
        <dbReference type="ARBA" id="ARBA00023235"/>
    </source>
</evidence>
<sequence length="536" mass="54992">MASTPQATPSSLAASYPLLLNAEQTRIAERALAAHLAPYTLMHRAGEATARLALALAPHARTIWLACGPGNNGGDGLEAAVHLAAAGKNVYITLLQVKGKALPEDAAHALQRANAAGLAISSEPPPRYDLAIDALWGIGLRSDMALPPDSAAARCVHALLNTDSDVLSVDTPSGLLCNTGALAPAFAALAPPAPQGRRFTLSMIGLKPGLFTHQGRDWAGEVWLAPLRNDSNAIKIDDPALDRCSAEADLACSAAPIHLVTRPQRRLQSQNTHKGEFGDVGVLGGAPGMEGAAMLASSAALHSGAGRVMLHLIGSTGARPSPLAPDIMVRGLSDLLAQRGALVCGCGGGTAIAAVLLQVLARSGPLVLDADALNAIAAAPALKQALAERATHGATVLTPHPLELARLLACTTAAIQADRISAARQAAQQLQCIVALKGSGTVIAAPDGSCAINHSGNARLSIGGTGDVLAGCIAAHLASLPSEAQAAHPPLWTQTWQRVLNAVWLHGHVANTWDLQHRAQPTLTASRLAEALPRQA</sequence>
<dbReference type="InterPro" id="IPR000631">
    <property type="entry name" value="CARKD"/>
</dbReference>
<feature type="binding site" evidence="17">
    <location>
        <position position="467"/>
    </location>
    <ligand>
        <name>(6S)-NADPHX</name>
        <dbReference type="ChEBI" id="CHEBI:64076"/>
    </ligand>
</feature>
<feature type="binding site" evidence="17">
    <location>
        <position position="292"/>
    </location>
    <ligand>
        <name>(6S)-NADPHX</name>
        <dbReference type="ChEBI" id="CHEBI:64076"/>
    </ligand>
</feature>
<comment type="caution">
    <text evidence="21">The sequence shown here is derived from an EMBL/GenBank/DDBJ whole genome shotgun (WGS) entry which is preliminary data.</text>
</comment>
<dbReference type="InterPro" id="IPR004443">
    <property type="entry name" value="YjeF_N_dom"/>
</dbReference>
<dbReference type="PROSITE" id="PS51385">
    <property type="entry name" value="YJEF_N"/>
    <property type="match status" value="1"/>
</dbReference>
<dbReference type="PANTHER" id="PTHR12592:SF0">
    <property type="entry name" value="ATP-DEPENDENT (S)-NAD(P)H-HYDRATE DEHYDRATASE"/>
    <property type="match status" value="1"/>
</dbReference>
<dbReference type="Pfam" id="PF01256">
    <property type="entry name" value="Carb_kinase"/>
    <property type="match status" value="1"/>
</dbReference>
<feature type="binding site" evidence="17">
    <location>
        <position position="400"/>
    </location>
    <ligand>
        <name>(6S)-NADPHX</name>
        <dbReference type="ChEBI" id="CHEBI:64076"/>
    </ligand>
</feature>
<dbReference type="Gene3D" id="3.40.1190.20">
    <property type="match status" value="1"/>
</dbReference>
<evidence type="ECO:0000256" key="14">
    <source>
        <dbReference type="ARBA" id="ARBA00025153"/>
    </source>
</evidence>
<keyword evidence="7 17" id="KW-0067">ATP-binding</keyword>
<dbReference type="SUPFAM" id="SSF53613">
    <property type="entry name" value="Ribokinase-like"/>
    <property type="match status" value="1"/>
</dbReference>
<evidence type="ECO:0000256" key="18">
    <source>
        <dbReference type="PIRNR" id="PIRNR017184"/>
    </source>
</evidence>
<evidence type="ECO:0000256" key="9">
    <source>
        <dbReference type="ARBA" id="ARBA00022958"/>
    </source>
</evidence>
<evidence type="ECO:0000256" key="10">
    <source>
        <dbReference type="ARBA" id="ARBA00023027"/>
    </source>
</evidence>
<comment type="catalytic activity">
    <reaction evidence="1 18">
        <text>(6R)-NADHX = (6S)-NADHX</text>
        <dbReference type="Rhea" id="RHEA:32215"/>
        <dbReference type="ChEBI" id="CHEBI:64074"/>
        <dbReference type="ChEBI" id="CHEBI:64075"/>
        <dbReference type="EC" id="5.1.99.6"/>
    </reaction>
</comment>
<feature type="binding site" evidence="17">
    <location>
        <position position="466"/>
    </location>
    <ligand>
        <name>AMP</name>
        <dbReference type="ChEBI" id="CHEBI:456215"/>
    </ligand>
</feature>
<dbReference type="PANTHER" id="PTHR12592">
    <property type="entry name" value="ATP-DEPENDENT (S)-NAD(P)H-HYDRATE DEHYDRATASE FAMILY MEMBER"/>
    <property type="match status" value="1"/>
</dbReference>
<evidence type="ECO:0000256" key="4">
    <source>
        <dbReference type="ARBA" id="ARBA00009524"/>
    </source>
</evidence>
<dbReference type="EMBL" id="JACHKZ010000011">
    <property type="protein sequence ID" value="MBB6578034.1"/>
    <property type="molecule type" value="Genomic_DNA"/>
</dbReference>
<dbReference type="RefSeq" id="WP_184708111.1">
    <property type="nucleotide sequence ID" value="NZ_JACHKZ010000011.1"/>
</dbReference>
<evidence type="ECO:0000256" key="1">
    <source>
        <dbReference type="ARBA" id="ARBA00000013"/>
    </source>
</evidence>
<evidence type="ECO:0000256" key="5">
    <source>
        <dbReference type="ARBA" id="ARBA00022723"/>
    </source>
</evidence>
<keyword evidence="13" id="KW-0511">Multifunctional enzyme</keyword>
<dbReference type="CDD" id="cd01171">
    <property type="entry name" value="YXKO-related"/>
    <property type="match status" value="1"/>
</dbReference>
<comment type="catalytic activity">
    <reaction evidence="16 17 18">
        <text>(6S)-NADPHX + ADP = AMP + phosphate + NADPH + H(+)</text>
        <dbReference type="Rhea" id="RHEA:32235"/>
        <dbReference type="ChEBI" id="CHEBI:15378"/>
        <dbReference type="ChEBI" id="CHEBI:43474"/>
        <dbReference type="ChEBI" id="CHEBI:57783"/>
        <dbReference type="ChEBI" id="CHEBI:64076"/>
        <dbReference type="ChEBI" id="CHEBI:456215"/>
        <dbReference type="ChEBI" id="CHEBI:456216"/>
        <dbReference type="EC" id="4.2.1.136"/>
    </reaction>
</comment>
<evidence type="ECO:0000256" key="16">
    <source>
        <dbReference type="ARBA" id="ARBA00049209"/>
    </source>
</evidence>
<keyword evidence="10 17" id="KW-0520">NAD</keyword>
<reference evidence="21 22" key="1">
    <citation type="submission" date="2020-08" db="EMBL/GenBank/DDBJ databases">
        <title>Functional genomics of gut bacteria from endangered species of beetles.</title>
        <authorList>
            <person name="Carlos-Shanley C."/>
        </authorList>
    </citation>
    <scope>NUCLEOTIDE SEQUENCE [LARGE SCALE GENOMIC DNA]</scope>
    <source>
        <strain evidence="21 22">S00124</strain>
    </source>
</reference>
<comment type="similarity">
    <text evidence="3 18">In the N-terminal section; belongs to the NnrE/AIBP family.</text>
</comment>
<comment type="cofactor">
    <cofactor evidence="17">
        <name>Mg(2+)</name>
        <dbReference type="ChEBI" id="CHEBI:18420"/>
    </cofactor>
</comment>
<evidence type="ECO:0000313" key="21">
    <source>
        <dbReference type="EMBL" id="MBB6578034.1"/>
    </source>
</evidence>
<evidence type="ECO:0000256" key="12">
    <source>
        <dbReference type="ARBA" id="ARBA00023239"/>
    </source>
</evidence>
<feature type="binding site" evidence="17">
    <location>
        <position position="347"/>
    </location>
    <ligand>
        <name>(6S)-NADPHX</name>
        <dbReference type="ChEBI" id="CHEBI:64076"/>
    </ligand>
</feature>
<keyword evidence="12 17" id="KW-0456">Lyase</keyword>
<organism evidence="21 22">
    <name type="scientific">Comamonas odontotermitis</name>
    <dbReference type="NCBI Taxonomy" id="379895"/>
    <lineage>
        <taxon>Bacteria</taxon>
        <taxon>Pseudomonadati</taxon>
        <taxon>Pseudomonadota</taxon>
        <taxon>Betaproteobacteria</taxon>
        <taxon>Burkholderiales</taxon>
        <taxon>Comamonadaceae</taxon>
        <taxon>Comamonas</taxon>
    </lineage>
</organism>
<evidence type="ECO:0000256" key="6">
    <source>
        <dbReference type="ARBA" id="ARBA00022741"/>
    </source>
</evidence>
<keyword evidence="22" id="KW-1185">Reference proteome</keyword>